<dbReference type="RefSeq" id="WP_219341017.1">
    <property type="nucleotide sequence ID" value="NZ_CP035707.1"/>
</dbReference>
<comment type="caution">
    <text evidence="3">The sequence shown here is derived from an EMBL/GenBank/DDBJ whole genome shotgun (WGS) entry which is preliminary data.</text>
</comment>
<dbReference type="InterPro" id="IPR027351">
    <property type="entry name" value="(+)RNA_virus_helicase_core_dom"/>
</dbReference>
<dbReference type="InterPro" id="IPR003593">
    <property type="entry name" value="AAA+_ATPase"/>
</dbReference>
<reference evidence="3 4" key="1">
    <citation type="submission" date="2024-06" db="EMBL/GenBank/DDBJ databases">
        <title>Genomic Encyclopedia of Type Strains, Phase IV (KMG-IV): sequencing the most valuable type-strain genomes for metagenomic binning, comparative biology and taxonomic classification.</title>
        <authorList>
            <person name="Goeker M."/>
        </authorList>
    </citation>
    <scope>NUCLEOTIDE SEQUENCE [LARGE SCALE GENOMIC DNA]</scope>
    <source>
        <strain evidence="3 4">D-501</strain>
    </source>
</reference>
<feature type="region of interest" description="Disordered" evidence="1">
    <location>
        <begin position="1"/>
        <end position="22"/>
    </location>
</feature>
<feature type="domain" description="AAA+ ATPase" evidence="2">
    <location>
        <begin position="50"/>
        <end position="192"/>
    </location>
</feature>
<keyword evidence="4" id="KW-1185">Reference proteome</keyword>
<dbReference type="SMART" id="SM00382">
    <property type="entry name" value="AAA"/>
    <property type="match status" value="1"/>
</dbReference>
<feature type="compositionally biased region" description="Basic and acidic residues" evidence="1">
    <location>
        <begin position="1"/>
        <end position="17"/>
    </location>
</feature>
<feature type="region of interest" description="Disordered" evidence="1">
    <location>
        <begin position="380"/>
        <end position="399"/>
    </location>
</feature>
<evidence type="ECO:0000313" key="3">
    <source>
        <dbReference type="EMBL" id="MET3606100.1"/>
    </source>
</evidence>
<accession>A0ABV2IT13</accession>
<evidence type="ECO:0000313" key="4">
    <source>
        <dbReference type="Proteomes" id="UP001549111"/>
    </source>
</evidence>
<protein>
    <recommendedName>
        <fullName evidence="2">AAA+ ATPase domain-containing protein</fullName>
    </recommendedName>
</protein>
<name>A0ABV2IT13_9BURK</name>
<dbReference type="Proteomes" id="UP001549111">
    <property type="component" value="Unassembled WGS sequence"/>
</dbReference>
<dbReference type="EMBL" id="JBEPLS010000035">
    <property type="protein sequence ID" value="MET3606100.1"/>
    <property type="molecule type" value="Genomic_DNA"/>
</dbReference>
<dbReference type="CDD" id="cd00009">
    <property type="entry name" value="AAA"/>
    <property type="match status" value="1"/>
</dbReference>
<evidence type="ECO:0000256" key="1">
    <source>
        <dbReference type="SAM" id="MobiDB-lite"/>
    </source>
</evidence>
<proteinExistence type="predicted"/>
<organism evidence="3 4">
    <name type="scientific">Sphaerotilus sulfidivorans</name>
    <dbReference type="NCBI Taxonomy" id="639200"/>
    <lineage>
        <taxon>Bacteria</taxon>
        <taxon>Pseudomonadati</taxon>
        <taxon>Pseudomonadota</taxon>
        <taxon>Betaproteobacteria</taxon>
        <taxon>Burkholderiales</taxon>
        <taxon>Sphaerotilaceae</taxon>
        <taxon>Sphaerotilus</taxon>
    </lineage>
</organism>
<gene>
    <name evidence="3" type="ORF">ABIC99_003935</name>
</gene>
<sequence length="399" mass="44854">MSLPHFMHEDEAPRTSRQDATLTPSATIAQVRTLLRHQLRQLEQPGGAERMAPLMLWGAPGVGKSTVIRELCAQEGIGFIDIRLSQREPVDLRGLPVPQGDQVRWLLSSEWPRDPDSRGILLFDELTAADRMLQVAAYEMILDRRLGDLYQVPPGWLICAAGNRREDRAVSQPLSSALANRFCHLELKEDLPAWIVWAQQRDLHPMVIAFLKYRPHCFLDMSGSIERGWPSPRSWERVAHVLASGDELDAASLELLVHGLVGTAAATEFLAFMHLRQELPDLDAMLLGEMAFDLPERMDLRHALATGLAQHLWIGPQEQRELRLTHFLRAGLAFGSDFAVMSMVAALKQLEQDDPHGDKARALFAHPLYTHWTEHHGSALVTRDALPPASSTPPVRRRR</sequence>
<evidence type="ECO:0000259" key="2">
    <source>
        <dbReference type="SMART" id="SM00382"/>
    </source>
</evidence>
<dbReference type="Pfam" id="PF01443">
    <property type="entry name" value="Viral_helicase1"/>
    <property type="match status" value="1"/>
</dbReference>